<accession>A0A8K0UGP3</accession>
<dbReference type="InterPro" id="IPR036282">
    <property type="entry name" value="Glutathione-S-Trfase_C_sf"/>
</dbReference>
<sequence length="253" mass="28135">MSSEIVFYDIPGKSDETKAWSPNTWNIRYALNYKGLKYRTEWVEFPHIESVCKKIGAPATGTKADGVTPYYTLPVIFDPATNTAVADATTIADYLDKTYPSKLLFPPGTRGLFGAFDALSSSIVMSPLFLLVVLPTCHVLNPISFEYFYSTRTTLLGTLEEVAPDGAEKTEKLWNELEAGLAKTASWFKANGNTPFITGDAPSYADIQIAGRLVWAKVVWGKDSKNWSRLRDLDGGRWGKFLDQFDKYSAVDL</sequence>
<evidence type="ECO:0000313" key="3">
    <source>
        <dbReference type="Proteomes" id="UP000813824"/>
    </source>
</evidence>
<evidence type="ECO:0000313" key="2">
    <source>
        <dbReference type="EMBL" id="KAH8090983.1"/>
    </source>
</evidence>
<name>A0A8K0UGP3_9AGAR</name>
<gene>
    <name evidence="2" type="ORF">BXZ70DRAFT_1002005</name>
</gene>
<dbReference type="Proteomes" id="UP000813824">
    <property type="component" value="Unassembled WGS sequence"/>
</dbReference>
<proteinExistence type="predicted"/>
<dbReference type="OrthoDB" id="4951845at2759"/>
<dbReference type="EMBL" id="JAEVFJ010000037">
    <property type="protein sequence ID" value="KAH8090983.1"/>
    <property type="molecule type" value="Genomic_DNA"/>
</dbReference>
<dbReference type="PROSITE" id="PS50404">
    <property type="entry name" value="GST_NTER"/>
    <property type="match status" value="1"/>
</dbReference>
<dbReference type="InterPro" id="IPR054416">
    <property type="entry name" value="GST_UstS-like_C"/>
</dbReference>
<dbReference type="SUPFAM" id="SSF47616">
    <property type="entry name" value="GST C-terminal domain-like"/>
    <property type="match status" value="1"/>
</dbReference>
<dbReference type="AlphaFoldDB" id="A0A8K0UGP3"/>
<organism evidence="2 3">
    <name type="scientific">Cristinia sonorae</name>
    <dbReference type="NCBI Taxonomy" id="1940300"/>
    <lineage>
        <taxon>Eukaryota</taxon>
        <taxon>Fungi</taxon>
        <taxon>Dikarya</taxon>
        <taxon>Basidiomycota</taxon>
        <taxon>Agaricomycotina</taxon>
        <taxon>Agaricomycetes</taxon>
        <taxon>Agaricomycetidae</taxon>
        <taxon>Agaricales</taxon>
        <taxon>Pleurotineae</taxon>
        <taxon>Stephanosporaceae</taxon>
        <taxon>Cristinia</taxon>
    </lineage>
</organism>
<dbReference type="InterPro" id="IPR036249">
    <property type="entry name" value="Thioredoxin-like_sf"/>
</dbReference>
<dbReference type="SUPFAM" id="SSF52833">
    <property type="entry name" value="Thioredoxin-like"/>
    <property type="match status" value="1"/>
</dbReference>
<dbReference type="Gene3D" id="3.40.30.10">
    <property type="entry name" value="Glutaredoxin"/>
    <property type="match status" value="1"/>
</dbReference>
<dbReference type="Gene3D" id="1.20.1050.10">
    <property type="match status" value="1"/>
</dbReference>
<comment type="caution">
    <text evidence="2">The sequence shown here is derived from an EMBL/GenBank/DDBJ whole genome shotgun (WGS) entry which is preliminary data.</text>
</comment>
<protein>
    <recommendedName>
        <fullName evidence="1">GST N-terminal domain-containing protein</fullName>
    </recommendedName>
</protein>
<dbReference type="Pfam" id="PF13409">
    <property type="entry name" value="GST_N_2"/>
    <property type="match status" value="1"/>
</dbReference>
<dbReference type="Pfam" id="PF22041">
    <property type="entry name" value="GST_C_7"/>
    <property type="match status" value="1"/>
</dbReference>
<reference evidence="2" key="1">
    <citation type="journal article" date="2021" name="New Phytol.">
        <title>Evolutionary innovations through gain and loss of genes in the ectomycorrhizal Boletales.</title>
        <authorList>
            <person name="Wu G."/>
            <person name="Miyauchi S."/>
            <person name="Morin E."/>
            <person name="Kuo A."/>
            <person name="Drula E."/>
            <person name="Varga T."/>
            <person name="Kohler A."/>
            <person name="Feng B."/>
            <person name="Cao Y."/>
            <person name="Lipzen A."/>
            <person name="Daum C."/>
            <person name="Hundley H."/>
            <person name="Pangilinan J."/>
            <person name="Johnson J."/>
            <person name="Barry K."/>
            <person name="LaButti K."/>
            <person name="Ng V."/>
            <person name="Ahrendt S."/>
            <person name="Min B."/>
            <person name="Choi I.G."/>
            <person name="Park H."/>
            <person name="Plett J.M."/>
            <person name="Magnuson J."/>
            <person name="Spatafora J.W."/>
            <person name="Nagy L.G."/>
            <person name="Henrissat B."/>
            <person name="Grigoriev I.V."/>
            <person name="Yang Z.L."/>
            <person name="Xu J."/>
            <person name="Martin F.M."/>
        </authorList>
    </citation>
    <scope>NUCLEOTIDE SEQUENCE</scope>
    <source>
        <strain evidence="2">KKN 215</strain>
    </source>
</reference>
<keyword evidence="3" id="KW-1185">Reference proteome</keyword>
<feature type="domain" description="GST N-terminal" evidence="1">
    <location>
        <begin position="11"/>
        <end position="103"/>
    </location>
</feature>
<dbReference type="InterPro" id="IPR004045">
    <property type="entry name" value="Glutathione_S-Trfase_N"/>
</dbReference>
<evidence type="ECO:0000259" key="1">
    <source>
        <dbReference type="PROSITE" id="PS50404"/>
    </source>
</evidence>